<evidence type="ECO:0000313" key="2">
    <source>
        <dbReference type="EMBL" id="MRY60645.1"/>
    </source>
</evidence>
<feature type="compositionally biased region" description="Basic and acidic residues" evidence="1">
    <location>
        <begin position="75"/>
        <end position="90"/>
    </location>
</feature>
<comment type="caution">
    <text evidence="2">The sequence shown here is derived from an EMBL/GenBank/DDBJ whole genome shotgun (WGS) entry which is preliminary data.</text>
</comment>
<accession>A0A7K0GP20</accession>
<evidence type="ECO:0000256" key="1">
    <source>
        <dbReference type="SAM" id="MobiDB-lite"/>
    </source>
</evidence>
<dbReference type="RefSeq" id="WP_154398347.1">
    <property type="nucleotide sequence ID" value="NZ_WKLT01000066.1"/>
</dbReference>
<reference evidence="2 3" key="1">
    <citation type="journal article" date="2019" name="Nat. Med.">
        <title>A library of human gut bacterial isolates paired with longitudinal multiomics data enables mechanistic microbiome research.</title>
        <authorList>
            <person name="Poyet M."/>
            <person name="Groussin M."/>
            <person name="Gibbons S.M."/>
            <person name="Avila-Pacheco J."/>
            <person name="Jiang X."/>
            <person name="Kearney S.M."/>
            <person name="Perrotta A.R."/>
            <person name="Berdy B."/>
            <person name="Zhao S."/>
            <person name="Lieberman T.D."/>
            <person name="Swanson P.K."/>
            <person name="Smith M."/>
            <person name="Roesemann S."/>
            <person name="Alexander J.E."/>
            <person name="Rich S.A."/>
            <person name="Livny J."/>
            <person name="Vlamakis H."/>
            <person name="Clish C."/>
            <person name="Bullock K."/>
            <person name="Deik A."/>
            <person name="Scott J."/>
            <person name="Pierce K.A."/>
            <person name="Xavier R.J."/>
            <person name="Alm E.J."/>
        </authorList>
    </citation>
    <scope>NUCLEOTIDE SEQUENCE [LARGE SCALE GENOMIC DNA]</scope>
    <source>
        <strain evidence="2 3">BIOML-A41</strain>
    </source>
</reference>
<protein>
    <submittedName>
        <fullName evidence="2">Uncharacterized protein</fullName>
    </submittedName>
</protein>
<dbReference type="AlphaFoldDB" id="A0A7K0GP20"/>
<gene>
    <name evidence="2" type="ORF">GKD59_22690</name>
</gene>
<dbReference type="Proteomes" id="UP000463337">
    <property type="component" value="Unassembled WGS sequence"/>
</dbReference>
<sequence length="90" mass="9907">MARRFDNYPRISAAKGATIPDRTLTLGDLRELVEAAALLPDETVVRVTSVPFHMPDLGNPKGGRAMTIALDYPDEPPRSRHYGGRDEDGM</sequence>
<dbReference type="EMBL" id="WKLT01000066">
    <property type="protein sequence ID" value="MRY60645.1"/>
    <property type="molecule type" value="Genomic_DNA"/>
</dbReference>
<organism evidence="2 3">
    <name type="scientific">Parabacteroides distasonis</name>
    <dbReference type="NCBI Taxonomy" id="823"/>
    <lineage>
        <taxon>Bacteria</taxon>
        <taxon>Pseudomonadati</taxon>
        <taxon>Bacteroidota</taxon>
        <taxon>Bacteroidia</taxon>
        <taxon>Bacteroidales</taxon>
        <taxon>Tannerellaceae</taxon>
        <taxon>Parabacteroides</taxon>
    </lineage>
</organism>
<evidence type="ECO:0000313" key="3">
    <source>
        <dbReference type="Proteomes" id="UP000463337"/>
    </source>
</evidence>
<proteinExistence type="predicted"/>
<feature type="region of interest" description="Disordered" evidence="1">
    <location>
        <begin position="70"/>
        <end position="90"/>
    </location>
</feature>
<name>A0A7K0GP20_PARDI</name>